<feature type="domain" description="F-box" evidence="2">
    <location>
        <begin position="80"/>
        <end position="125"/>
    </location>
</feature>
<feature type="compositionally biased region" description="Polar residues" evidence="1">
    <location>
        <begin position="68"/>
        <end position="78"/>
    </location>
</feature>
<evidence type="ECO:0000313" key="3">
    <source>
        <dbReference type="EMBL" id="KAF6789648.1"/>
    </source>
</evidence>
<dbReference type="Pfam" id="PF00646">
    <property type="entry name" value="F-box"/>
    <property type="match status" value="1"/>
</dbReference>
<keyword evidence="4" id="KW-1185">Reference proteome</keyword>
<evidence type="ECO:0000313" key="4">
    <source>
        <dbReference type="Proteomes" id="UP000652219"/>
    </source>
</evidence>
<dbReference type="SUPFAM" id="SSF81383">
    <property type="entry name" value="F-box domain"/>
    <property type="match status" value="1"/>
</dbReference>
<comment type="caution">
    <text evidence="3">The sequence shown here is derived from an EMBL/GenBank/DDBJ whole genome shotgun (WGS) entry which is preliminary data.</text>
</comment>
<evidence type="ECO:0000256" key="1">
    <source>
        <dbReference type="SAM" id="MobiDB-lite"/>
    </source>
</evidence>
<feature type="region of interest" description="Disordered" evidence="1">
    <location>
        <begin position="371"/>
        <end position="394"/>
    </location>
</feature>
<evidence type="ECO:0000259" key="2">
    <source>
        <dbReference type="PROSITE" id="PS50181"/>
    </source>
</evidence>
<feature type="region of interest" description="Disordered" evidence="1">
    <location>
        <begin position="51"/>
        <end position="78"/>
    </location>
</feature>
<reference evidence="3 4" key="1">
    <citation type="journal article" date="2020" name="Phytopathology">
        <title>Genome Sequence Resources of Colletotrichum truncatum, C. plurivorum, C. musicola, and C. sojae: Four Species Pathogenic to Soybean (Glycine max).</title>
        <authorList>
            <person name="Rogerio F."/>
            <person name="Boufleur T.R."/>
            <person name="Ciampi-Guillardi M."/>
            <person name="Sukno S.A."/>
            <person name="Thon M.R."/>
            <person name="Massola Junior N.S."/>
            <person name="Baroncelli R."/>
        </authorList>
    </citation>
    <scope>NUCLEOTIDE SEQUENCE [LARGE SCALE GENOMIC DNA]</scope>
    <source>
        <strain evidence="3 4">LFN0009</strain>
    </source>
</reference>
<feature type="compositionally biased region" description="Basic and acidic residues" evidence="1">
    <location>
        <begin position="375"/>
        <end position="394"/>
    </location>
</feature>
<dbReference type="Proteomes" id="UP000652219">
    <property type="component" value="Unassembled WGS sequence"/>
</dbReference>
<dbReference type="InterPro" id="IPR001810">
    <property type="entry name" value="F-box_dom"/>
</dbReference>
<organism evidence="3 4">
    <name type="scientific">Colletotrichum sojae</name>
    <dbReference type="NCBI Taxonomy" id="2175907"/>
    <lineage>
        <taxon>Eukaryota</taxon>
        <taxon>Fungi</taxon>
        <taxon>Dikarya</taxon>
        <taxon>Ascomycota</taxon>
        <taxon>Pezizomycotina</taxon>
        <taxon>Sordariomycetes</taxon>
        <taxon>Hypocreomycetidae</taxon>
        <taxon>Glomerellales</taxon>
        <taxon>Glomerellaceae</taxon>
        <taxon>Colletotrichum</taxon>
        <taxon>Colletotrichum orchidearum species complex</taxon>
    </lineage>
</organism>
<accession>A0A8H6IP48</accession>
<dbReference type="EMBL" id="WIGN01000528">
    <property type="protein sequence ID" value="KAF6789648.1"/>
    <property type="molecule type" value="Genomic_DNA"/>
</dbReference>
<dbReference type="PROSITE" id="PS50181">
    <property type="entry name" value="FBOX"/>
    <property type="match status" value="1"/>
</dbReference>
<gene>
    <name evidence="3" type="ORF">CSOJ01_14761</name>
</gene>
<sequence>MPTLRPCRVLRRLASSFLIVIALHHRLIQLLHVAQRCLTFAYRNLPSTRPMLAPEENMPSDTGKEANDSSSESPEGTQAESLILSLPDEVLLNIMKMAPLDDLFMLRQVSFTFWRLYGDESFKELHRFLDWHGRDRRSIDGFENDTIAVSRAKKNAFCERCLAQRRSPGFLAEGRLGLILTSGRCVGWEGWFRVCSHEWVSMPEMWTYVQRNGGKNSLLSQFPKPLIPPACSACKSVALSSAPGTARAREHIEAPCVTLELETFNPHRSPQRVEFKLSWTLPIFKVPRDQQVSVGLIQRHLAAFVAAYGPGMFCPHVKVDSGFFLRPFDPRYCVCLGGDARLGGITPWDDRLNSQRDSGVWVTFCKSSAQGIPRASERAGKRQRQQPREQEKEEQHAFLRPYLMVHGIGCRSCCAQYSWSKIDDQVFLSRRWSGQLYEPGMKDRRDDRWVKAMIDPTSQGGMPDHSTKHYFWYDDTACRNGRSPDDPKAPSKLLDKFVTKRPAINDAWRYLSSADTAVSGPQVFVCFETLSVGSSVDVGGP</sequence>
<dbReference type="AlphaFoldDB" id="A0A8H6IP48"/>
<protein>
    <recommendedName>
        <fullName evidence="2">F-box domain-containing protein</fullName>
    </recommendedName>
</protein>
<dbReference type="InterPro" id="IPR036047">
    <property type="entry name" value="F-box-like_dom_sf"/>
</dbReference>
<proteinExistence type="predicted"/>
<name>A0A8H6IP48_9PEZI</name>